<dbReference type="InterPro" id="IPR050585">
    <property type="entry name" value="Xaa-Pro_dipeptidyl-ppase/CocE"/>
</dbReference>
<keyword evidence="4" id="KW-1185">Reference proteome</keyword>
<dbReference type="InterPro" id="IPR005674">
    <property type="entry name" value="CocE/Ser_esterase"/>
</dbReference>
<dbReference type="Gene3D" id="2.60.120.260">
    <property type="entry name" value="Galactose-binding domain-like"/>
    <property type="match status" value="1"/>
</dbReference>
<dbReference type="Gene3D" id="3.40.50.1820">
    <property type="entry name" value="alpha/beta hydrolase"/>
    <property type="match status" value="1"/>
</dbReference>
<dbReference type="Gene3D" id="1.10.3020.10">
    <property type="entry name" value="alpha-amino acid ester hydrolase ( Helical cap domain)"/>
    <property type="match status" value="1"/>
</dbReference>
<dbReference type="RefSeq" id="WP_008871608.1">
    <property type="nucleotide sequence ID" value="NZ_ACJN02000004.1"/>
</dbReference>
<protein>
    <submittedName>
        <fullName evidence="3">Hydrolase CocE/NonD family protein</fullName>
    </submittedName>
</protein>
<gene>
    <name evidence="3" type="ORF">Dthio_PD0229</name>
</gene>
<proteinExistence type="predicted"/>
<dbReference type="AlphaFoldDB" id="D6SUD5"/>
<dbReference type="InterPro" id="IPR008979">
    <property type="entry name" value="Galactose-bd-like_sf"/>
</dbReference>
<dbReference type="EMBL" id="ACJN02000004">
    <property type="protein sequence ID" value="EFI32915.1"/>
    <property type="molecule type" value="Genomic_DNA"/>
</dbReference>
<keyword evidence="1 3" id="KW-0378">Hydrolase</keyword>
<dbReference type="SUPFAM" id="SSF49785">
    <property type="entry name" value="Galactose-binding domain-like"/>
    <property type="match status" value="1"/>
</dbReference>
<dbReference type="SUPFAM" id="SSF53474">
    <property type="entry name" value="alpha/beta-Hydrolases"/>
    <property type="match status" value="1"/>
</dbReference>
<dbReference type="GO" id="GO:0008239">
    <property type="term" value="F:dipeptidyl-peptidase activity"/>
    <property type="evidence" value="ECO:0007669"/>
    <property type="project" value="InterPro"/>
</dbReference>
<sequence length="668" mass="75439">MNKTSKFHVIENQWISMSDGCRIAAKIWLPESAGKNPVPAILEYIPYRKRDIKARRDSQIHGFFAGHGYACIRADLRGSGDSEGVLRDEYLKQELDDGLEILSWIASQPWCNGRIGMMGISWGGFNALQIAAMQPPQLKAVISVCSSDDRYADDIHYMGGCLLTDQLSWASTMFAYNSCPPDPQIAGENWKDRWMERLEGSGLWLKNWLGHQKKDSYWKHASICQDYSSIKIPVFAVSGWADGYSNPVFRLLENLSSPVKGLVGPWGHKYPHMVELGPEIDFPGECLRWWDKWLKGVETSIMDEPPLRVWMQDTVSPLVSERPGRWVAEEKWPSPDIENLELCITSYGLETQPGMNNRDRCMEIQSPLSVGLFGGKWCSYSESTDLPWDQREEDGGALVFETPPLEKRTEILGRPVALLELSSNKPQAMVAVRLSDIGNDGRGTRVTFGLLNLTHRKSHENPEELVPDQRYQVQVPMNFIAQSFPAGHRIRLSVSTSYWPVAWPSPEPVKIALYPGSSRLVLPARKPSKLDQTLVPFDPPPALEGIKTTLLVPAKREWTVTHNLADNTVKVNVINNDPKILLEPINLAIQKDVHEAFSYSSNNYDTVRGEVVSRRSFQRDGLEMSTITRTVLTSTRTHFKITATLDAFEGDARIFSKSWDEDIPRELV</sequence>
<evidence type="ECO:0000256" key="1">
    <source>
        <dbReference type="ARBA" id="ARBA00022801"/>
    </source>
</evidence>
<dbReference type="eggNOG" id="COG2936">
    <property type="taxonomic scope" value="Bacteria"/>
</dbReference>
<comment type="caution">
    <text evidence="3">The sequence shown here is derived from an EMBL/GenBank/DDBJ whole genome shotgun (WGS) entry which is preliminary data.</text>
</comment>
<dbReference type="InterPro" id="IPR029058">
    <property type="entry name" value="AB_hydrolase_fold"/>
</dbReference>
<evidence type="ECO:0000313" key="3">
    <source>
        <dbReference type="EMBL" id="EFI32915.1"/>
    </source>
</evidence>
<evidence type="ECO:0000259" key="2">
    <source>
        <dbReference type="SMART" id="SM00939"/>
    </source>
</evidence>
<dbReference type="InterPro" id="IPR000383">
    <property type="entry name" value="Xaa-Pro-like_dom"/>
</dbReference>
<reference evidence="3" key="1">
    <citation type="submission" date="2010-05" db="EMBL/GenBank/DDBJ databases">
        <title>The draft genome of Desulfonatronospira thiodismutans ASO3-1.</title>
        <authorList>
            <consortium name="US DOE Joint Genome Institute (JGI-PGF)"/>
            <person name="Lucas S."/>
            <person name="Copeland A."/>
            <person name="Lapidus A."/>
            <person name="Cheng J.-F."/>
            <person name="Bruce D."/>
            <person name="Goodwin L."/>
            <person name="Pitluck S."/>
            <person name="Chertkov O."/>
            <person name="Brettin T."/>
            <person name="Detter J.C."/>
            <person name="Han C."/>
            <person name="Land M.L."/>
            <person name="Hauser L."/>
            <person name="Kyrpides N."/>
            <person name="Mikhailova N."/>
            <person name="Muyzer G."/>
            <person name="Woyke T."/>
        </authorList>
    </citation>
    <scope>NUCLEOTIDE SEQUENCE [LARGE SCALE GENOMIC DNA]</scope>
    <source>
        <strain evidence="3">ASO3-1</strain>
    </source>
</reference>
<name>D6SUD5_9BACT</name>
<dbReference type="PANTHER" id="PTHR43056">
    <property type="entry name" value="PEPTIDASE S9 PROLYL OLIGOPEPTIDASE"/>
    <property type="match status" value="1"/>
</dbReference>
<dbReference type="Proteomes" id="UP000005496">
    <property type="component" value="Unassembled WGS sequence"/>
</dbReference>
<dbReference type="PANTHER" id="PTHR43056:SF10">
    <property type="entry name" value="COCE_NOND FAMILY, PUTATIVE (AFU_ORTHOLOGUE AFUA_7G00600)-RELATED"/>
    <property type="match status" value="1"/>
</dbReference>
<accession>D6SUD5</accession>
<dbReference type="SMART" id="SM00939">
    <property type="entry name" value="PepX_C"/>
    <property type="match status" value="1"/>
</dbReference>
<organism evidence="3 4">
    <name type="scientific">Desulfonatronospira thiodismutans ASO3-1</name>
    <dbReference type="NCBI Taxonomy" id="555779"/>
    <lineage>
        <taxon>Bacteria</taxon>
        <taxon>Pseudomonadati</taxon>
        <taxon>Thermodesulfobacteriota</taxon>
        <taxon>Desulfovibrionia</taxon>
        <taxon>Desulfovibrionales</taxon>
        <taxon>Desulfonatronovibrionaceae</taxon>
        <taxon>Desulfonatronospira</taxon>
    </lineage>
</organism>
<dbReference type="InterPro" id="IPR013736">
    <property type="entry name" value="Xaa-Pro_dipept_C"/>
</dbReference>
<dbReference type="Pfam" id="PF08530">
    <property type="entry name" value="PepX_C"/>
    <property type="match status" value="1"/>
</dbReference>
<feature type="domain" description="Xaa-Pro dipeptidyl-peptidase C-terminal" evidence="2">
    <location>
        <begin position="287"/>
        <end position="543"/>
    </location>
</feature>
<dbReference type="NCBIfam" id="TIGR00976">
    <property type="entry name" value="CocE_NonD"/>
    <property type="match status" value="1"/>
</dbReference>
<dbReference type="Pfam" id="PF02129">
    <property type="entry name" value="Peptidase_S15"/>
    <property type="match status" value="1"/>
</dbReference>
<evidence type="ECO:0000313" key="4">
    <source>
        <dbReference type="Proteomes" id="UP000005496"/>
    </source>
</evidence>